<dbReference type="SMART" id="SM01321">
    <property type="entry name" value="Y1_Tnp"/>
    <property type="match status" value="1"/>
</dbReference>
<protein>
    <recommendedName>
        <fullName evidence="1">Transposase IS200-like domain-containing protein</fullName>
    </recommendedName>
</protein>
<dbReference type="Gene3D" id="3.30.70.1290">
    <property type="entry name" value="Transposase IS200-like"/>
    <property type="match status" value="1"/>
</dbReference>
<dbReference type="PANTHER" id="PTHR34322">
    <property type="entry name" value="TRANSPOSASE, Y1_TNP DOMAIN-CONTAINING"/>
    <property type="match status" value="1"/>
</dbReference>
<dbReference type="GO" id="GO:0004803">
    <property type="term" value="F:transposase activity"/>
    <property type="evidence" value="ECO:0007669"/>
    <property type="project" value="InterPro"/>
</dbReference>
<accession>A0A0S7WHY7</accession>
<evidence type="ECO:0000313" key="3">
    <source>
        <dbReference type="Proteomes" id="UP000051124"/>
    </source>
</evidence>
<dbReference type="InterPro" id="IPR036515">
    <property type="entry name" value="Transposase_17_sf"/>
</dbReference>
<dbReference type="GO" id="GO:0003677">
    <property type="term" value="F:DNA binding"/>
    <property type="evidence" value="ECO:0007669"/>
    <property type="project" value="InterPro"/>
</dbReference>
<organism evidence="2 3">
    <name type="scientific">candidate division TA06 bacterium DG_26</name>
    <dbReference type="NCBI Taxonomy" id="1703771"/>
    <lineage>
        <taxon>Bacteria</taxon>
        <taxon>Bacteria division TA06</taxon>
    </lineage>
</organism>
<dbReference type="PATRIC" id="fig|1703771.3.peg.1654"/>
<dbReference type="InterPro" id="IPR002686">
    <property type="entry name" value="Transposase_17"/>
</dbReference>
<dbReference type="GO" id="GO:0006313">
    <property type="term" value="P:DNA transposition"/>
    <property type="evidence" value="ECO:0007669"/>
    <property type="project" value="InterPro"/>
</dbReference>
<sequence length="222" mass="25878">MPRIPRVVAVGYPHHVTQRGNNRAPVFFGDEDKDRYLQILAHYSDVCSMEIWAYCLMENHVHLLVVPRSDESLARGIGGTSLVYTQYINDKCRRSGRVWQNRFYSCVVDKNRYLWAVLRYIESNPVRAGIVKNAEEYRWSSAAFHLLGRRDPVITHPDWIEQSQYTVYRELIHRANRDEEDLIRKATSTGRPLGGAVFVGRLESRLQRRLKPRARGRPPQDT</sequence>
<dbReference type="PANTHER" id="PTHR34322:SF2">
    <property type="entry name" value="TRANSPOSASE IS200-LIKE DOMAIN-CONTAINING PROTEIN"/>
    <property type="match status" value="1"/>
</dbReference>
<reference evidence="2 3" key="1">
    <citation type="journal article" date="2015" name="Microbiome">
        <title>Genomic resolution of linkages in carbon, nitrogen, and sulfur cycling among widespread estuary sediment bacteria.</title>
        <authorList>
            <person name="Baker B.J."/>
            <person name="Lazar C.S."/>
            <person name="Teske A.P."/>
            <person name="Dick G.J."/>
        </authorList>
    </citation>
    <scope>NUCLEOTIDE SEQUENCE [LARGE SCALE GENOMIC DNA]</scope>
    <source>
        <strain evidence="2">DG_26</strain>
    </source>
</reference>
<dbReference type="Pfam" id="PF01797">
    <property type="entry name" value="Y1_Tnp"/>
    <property type="match status" value="1"/>
</dbReference>
<dbReference type="SUPFAM" id="SSF143422">
    <property type="entry name" value="Transposase IS200-like"/>
    <property type="match status" value="1"/>
</dbReference>
<dbReference type="AlphaFoldDB" id="A0A0S7WHY7"/>
<evidence type="ECO:0000313" key="2">
    <source>
        <dbReference type="EMBL" id="KPJ49735.1"/>
    </source>
</evidence>
<comment type="caution">
    <text evidence="2">The sequence shown here is derived from an EMBL/GenBank/DDBJ whole genome shotgun (WGS) entry which is preliminary data.</text>
</comment>
<dbReference type="EMBL" id="LIZT01000044">
    <property type="protein sequence ID" value="KPJ49735.1"/>
    <property type="molecule type" value="Genomic_DNA"/>
</dbReference>
<gene>
    <name evidence="2" type="ORF">AMJ40_04800</name>
</gene>
<feature type="domain" description="Transposase IS200-like" evidence="1">
    <location>
        <begin position="9"/>
        <end position="124"/>
    </location>
</feature>
<dbReference type="Proteomes" id="UP000051124">
    <property type="component" value="Unassembled WGS sequence"/>
</dbReference>
<evidence type="ECO:0000259" key="1">
    <source>
        <dbReference type="SMART" id="SM01321"/>
    </source>
</evidence>
<name>A0A0S7WHY7_UNCT6</name>
<proteinExistence type="predicted"/>